<dbReference type="EMBL" id="NFEN01000208">
    <property type="protein sequence ID" value="OUA15393.1"/>
    <property type="molecule type" value="Genomic_DNA"/>
</dbReference>
<reference evidence="2 3" key="1">
    <citation type="submission" date="2016-10" db="EMBL/GenBank/DDBJ databases">
        <title>Comparative genomics of Bacillus thuringiensis reveals a path to pathogens against multiple invertebrate hosts.</title>
        <authorList>
            <person name="Zheng J."/>
            <person name="Gao Q."/>
            <person name="Liu H."/>
            <person name="Peng D."/>
            <person name="Ruan L."/>
            <person name="Sun M."/>
        </authorList>
    </citation>
    <scope>NUCLEOTIDE SEQUENCE [LARGE SCALE GENOMIC DNA]</scope>
    <source>
        <strain evidence="2">I13</strain>
    </source>
</reference>
<evidence type="ECO:0000259" key="1">
    <source>
        <dbReference type="Pfam" id="PF13702"/>
    </source>
</evidence>
<dbReference type="Pfam" id="PF13702">
    <property type="entry name" value="Lysozyme_like"/>
    <property type="match status" value="1"/>
</dbReference>
<dbReference type="Gene3D" id="1.10.530.10">
    <property type="match status" value="1"/>
</dbReference>
<protein>
    <recommendedName>
        <fullName evidence="1">CwlT-like lysozyme domain-containing protein</fullName>
    </recommendedName>
</protein>
<dbReference type="AlphaFoldDB" id="A0A9X6KJC3"/>
<dbReference type="Proteomes" id="UP000195077">
    <property type="component" value="Unassembled WGS sequence"/>
</dbReference>
<dbReference type="InterPro" id="IPR023346">
    <property type="entry name" value="Lysozyme-like_dom_sf"/>
</dbReference>
<comment type="caution">
    <text evidence="2">The sequence shown here is derived from an EMBL/GenBank/DDBJ whole genome shotgun (WGS) entry which is preliminary data.</text>
</comment>
<dbReference type="InterPro" id="IPR047194">
    <property type="entry name" value="CwlT-like_lysozyme"/>
</dbReference>
<proteinExistence type="predicted"/>
<feature type="domain" description="CwlT-like lysozyme" evidence="1">
    <location>
        <begin position="14"/>
        <end position="79"/>
    </location>
</feature>
<accession>A0A9X6KJC3</accession>
<organism evidence="2 3">
    <name type="scientific">Bacillus thuringiensis</name>
    <dbReference type="NCBI Taxonomy" id="1428"/>
    <lineage>
        <taxon>Bacteria</taxon>
        <taxon>Bacillati</taxon>
        <taxon>Bacillota</taxon>
        <taxon>Bacilli</taxon>
        <taxon>Bacillales</taxon>
        <taxon>Bacillaceae</taxon>
        <taxon>Bacillus</taxon>
        <taxon>Bacillus cereus group</taxon>
    </lineage>
</organism>
<dbReference type="SUPFAM" id="SSF53955">
    <property type="entry name" value="Lysozyme-like"/>
    <property type="match status" value="1"/>
</dbReference>
<sequence>MSPSCVGVKGNARVGCIKDPNISIEAGVQEFKDVLAKANGDIALALQSYNFGSGFISYALAKGGYSEETAIEFSRSKNHLNPAGCSDPNNFRTKVNACYGDYVRP</sequence>
<evidence type="ECO:0000313" key="3">
    <source>
        <dbReference type="Proteomes" id="UP000195077"/>
    </source>
</evidence>
<evidence type="ECO:0000313" key="2">
    <source>
        <dbReference type="EMBL" id="OUA15393.1"/>
    </source>
</evidence>
<name>A0A9X6KJC3_BACTU</name>
<gene>
    <name evidence="2" type="ORF">BK775_32665</name>
</gene>